<sequence>MVTASEFLDLRRSESERLRVQLRQYRGREFIDVRFWYLTDDGEYRPSQKGVTLNPSQLAELIQALMIAGRAFDAKGVN</sequence>
<evidence type="ECO:0000313" key="2">
    <source>
        <dbReference type="EMBL" id="AWG32603.1"/>
    </source>
</evidence>
<dbReference type="Pfam" id="PF02229">
    <property type="entry name" value="PC4"/>
    <property type="match status" value="1"/>
</dbReference>
<reference evidence="2 3" key="1">
    <citation type="submission" date="2017-04" db="EMBL/GenBank/DDBJ databases">
        <title>Complete genome sequence of Burkholderia cenocepacia PC184 Midwest clone.</title>
        <authorList>
            <person name="Mulks M.H."/>
            <person name="Cooper V.S."/>
        </authorList>
    </citation>
    <scope>NUCLEOTIDE SEQUENCE [LARGE SCALE GENOMIC DNA]</scope>
    <source>
        <strain evidence="2 3">PC184 Mulks</strain>
    </source>
</reference>
<dbReference type="InterPro" id="IPR003173">
    <property type="entry name" value="PC4_C"/>
</dbReference>
<name>A0AAD0NE10_9BURK</name>
<organism evidence="2 3">
    <name type="scientific">Burkholderia cenocepacia</name>
    <dbReference type="NCBI Taxonomy" id="95486"/>
    <lineage>
        <taxon>Bacteria</taxon>
        <taxon>Pseudomonadati</taxon>
        <taxon>Pseudomonadota</taxon>
        <taxon>Betaproteobacteria</taxon>
        <taxon>Burkholderiales</taxon>
        <taxon>Burkholderiaceae</taxon>
        <taxon>Burkholderia</taxon>
        <taxon>Burkholderia cepacia complex</taxon>
    </lineage>
</organism>
<dbReference type="Proteomes" id="UP000244809">
    <property type="component" value="Chromosome 3"/>
</dbReference>
<dbReference type="EMBL" id="CP021069">
    <property type="protein sequence ID" value="AWG32603.1"/>
    <property type="molecule type" value="Genomic_DNA"/>
</dbReference>
<evidence type="ECO:0000313" key="3">
    <source>
        <dbReference type="Proteomes" id="UP000244809"/>
    </source>
</evidence>
<dbReference type="InterPro" id="IPR009044">
    <property type="entry name" value="ssDNA-bd_transcriptional_reg"/>
</dbReference>
<dbReference type="AlphaFoldDB" id="A0AAD0NE10"/>
<accession>A0AAD0NE10</accession>
<proteinExistence type="predicted"/>
<evidence type="ECO:0000259" key="1">
    <source>
        <dbReference type="Pfam" id="PF02229"/>
    </source>
</evidence>
<dbReference type="GO" id="GO:0006355">
    <property type="term" value="P:regulation of DNA-templated transcription"/>
    <property type="evidence" value="ECO:0007669"/>
    <property type="project" value="InterPro"/>
</dbReference>
<gene>
    <name evidence="2" type="ORF">B9Z07_28305</name>
</gene>
<dbReference type="Gene3D" id="2.30.31.10">
    <property type="entry name" value="Transcriptional Coactivator Pc4, Chain A"/>
    <property type="match status" value="1"/>
</dbReference>
<dbReference type="SUPFAM" id="SSF54447">
    <property type="entry name" value="ssDNA-binding transcriptional regulator domain"/>
    <property type="match status" value="1"/>
</dbReference>
<feature type="domain" description="Transcriptional coactivator p15 (PC4) C-terminal" evidence="1">
    <location>
        <begin position="14"/>
        <end position="64"/>
    </location>
</feature>
<protein>
    <recommendedName>
        <fullName evidence="1">Transcriptional coactivator p15 (PC4) C-terminal domain-containing protein</fullName>
    </recommendedName>
</protein>
<dbReference type="RefSeq" id="WP_034174477.1">
    <property type="nucleotide sequence ID" value="NZ_CADEUB010000014.1"/>
</dbReference>
<dbReference type="GO" id="GO:0003677">
    <property type="term" value="F:DNA binding"/>
    <property type="evidence" value="ECO:0007669"/>
    <property type="project" value="InterPro"/>
</dbReference>